<dbReference type="OrthoDB" id="1727219at2759"/>
<comment type="caution">
    <text evidence="2">The sequence shown here is derived from an EMBL/GenBank/DDBJ whole genome shotgun (WGS) entry which is preliminary data.</text>
</comment>
<dbReference type="AlphaFoldDB" id="A0A834HL30"/>
<dbReference type="EMBL" id="WJXA01000001">
    <property type="protein sequence ID" value="KAF7152979.1"/>
    <property type="molecule type" value="Genomic_DNA"/>
</dbReference>
<sequence>MATLLIVRWVLKYADDMMREEGRPQWEEGDKNFLFNGPLQWEKVSTWVLEKGGRTCLKLNLGHGKSFGASVGGYTLKNLCFSSHVKGPQWEEGDKNFLFNGPLQWEKVSTWVLEKNGGESCLKRALKGVSPKVGWGRGYFEKWTSRGNPPVTFAIAACETQNVNVTVLPCFGLSEGCCITAKDTWGKIVQLLKDGHFDQENFDRPTKWSLEGFGGDGGLEGEMLPCQIISVEKRKLRNGNLLSSQMSGYQNECTIGSAMKDFQFPIHRGTVSVLIPSILSLNFSTETSRENPPVTFAIAACETQNINVTVLPCFGLSEGSCITTKDTWGKIVPAHRYTEFYGTSERLALDLAHDALTSMYIGIECAYSSLIIILTEGPQKWSLEGFGGYGGLDGEMLPWGDEMYFEASRLLSLPYNVSFEIMCWNGYSAAADCCIFLVLSYYRKSDDQGISSWEWNLSGQHSTYCALFPRAWTIYDGEPDPELKVSCRLLSPFIPHNYRESSLPIAVYVYTVCKFSFLASMAVVPIYFVINTFRGFRFLYFLDSGIWYKEVSPARGKDKHGLNLALVVLNFESRPRPSDFAQVSYRYFTDFELGERGRGTFRLPMVGGAGVRTIRINLLHSNRDGSYSELVQKGSKTPHHFFSVESAVGLITVGEEASRGMVQKKMLCAVTDAKLLSAIDDAMDDDTLGNHNPHWARISVGKQTGLSDMSFANVEIELRRKLPQKSSQRSESQSRMGMRKLRKLVCSINYERTSRENPPVTFAITACETQNLPKDGHFDQEDLNSRPSMLSSQGDTHCVAVSASTRVEPHEKCNVAFAVAWSPNKFFEGKSHHRRIECAYSSLIIIFTEVYDIGAAPTQDPIPTILLKSPTCGSRRTHNEVLERTLLLLSEYKCGCYFQKTWGKMVQAHRTYSRFHGISDIAALDLALDALTKMSGYQNGKLTFSRFLQGERLSPSSNSSPPREDPPAALLQSAIDELTKHSIGEIGVVSFARVRRRRWDPTWRPCMILARSPAAAEDLTSSHRCCLEVDHRRWGIEVVLGDLAVATVGTDGNECVERIETLERERERERGFVDDGEME</sequence>
<protein>
    <recommendedName>
        <fullName evidence="1">Glycosyl-hydrolase family 116 N-terminal domain-containing protein</fullName>
    </recommendedName>
</protein>
<dbReference type="Pfam" id="PF12215">
    <property type="entry name" value="Glyco_hydr_116N"/>
    <property type="match status" value="1"/>
</dbReference>
<feature type="domain" description="Glycosyl-hydrolase family 116 N-terminal" evidence="1">
    <location>
        <begin position="438"/>
        <end position="512"/>
    </location>
</feature>
<keyword evidence="3" id="KW-1185">Reference proteome</keyword>
<dbReference type="GO" id="GO:0008422">
    <property type="term" value="F:beta-glucosidase activity"/>
    <property type="evidence" value="ECO:0007669"/>
    <property type="project" value="TreeGrafter"/>
</dbReference>
<dbReference type="PANTHER" id="PTHR12654">
    <property type="entry name" value="BILE ACID BETA-GLUCOSIDASE-RELATED"/>
    <property type="match status" value="1"/>
</dbReference>
<name>A0A834HL30_RHOSS</name>
<dbReference type="Proteomes" id="UP000626092">
    <property type="component" value="Unassembled WGS sequence"/>
</dbReference>
<dbReference type="InterPro" id="IPR052566">
    <property type="entry name" value="Non-lysos_glucosylceramidase"/>
</dbReference>
<accession>A0A834HL30</accession>
<organism evidence="2 3">
    <name type="scientific">Rhododendron simsii</name>
    <name type="common">Sims's rhododendron</name>
    <dbReference type="NCBI Taxonomy" id="118357"/>
    <lineage>
        <taxon>Eukaryota</taxon>
        <taxon>Viridiplantae</taxon>
        <taxon>Streptophyta</taxon>
        <taxon>Embryophyta</taxon>
        <taxon>Tracheophyta</taxon>
        <taxon>Spermatophyta</taxon>
        <taxon>Magnoliopsida</taxon>
        <taxon>eudicotyledons</taxon>
        <taxon>Gunneridae</taxon>
        <taxon>Pentapetalae</taxon>
        <taxon>asterids</taxon>
        <taxon>Ericales</taxon>
        <taxon>Ericaceae</taxon>
        <taxon>Ericoideae</taxon>
        <taxon>Rhodoreae</taxon>
        <taxon>Rhododendron</taxon>
    </lineage>
</organism>
<dbReference type="PANTHER" id="PTHR12654:SF0">
    <property type="entry name" value="NON-LYSOSOMAL GLUCOSYLCERAMIDASE"/>
    <property type="match status" value="1"/>
</dbReference>
<dbReference type="InterPro" id="IPR024462">
    <property type="entry name" value="GH116_N"/>
</dbReference>
<evidence type="ECO:0000259" key="1">
    <source>
        <dbReference type="Pfam" id="PF12215"/>
    </source>
</evidence>
<evidence type="ECO:0000313" key="2">
    <source>
        <dbReference type="EMBL" id="KAF7152979.1"/>
    </source>
</evidence>
<gene>
    <name evidence="2" type="ORF">RHSIM_Rhsim01G0146100</name>
</gene>
<proteinExistence type="predicted"/>
<reference evidence="2" key="1">
    <citation type="submission" date="2019-11" db="EMBL/GenBank/DDBJ databases">
        <authorList>
            <person name="Liu Y."/>
            <person name="Hou J."/>
            <person name="Li T.-Q."/>
            <person name="Guan C.-H."/>
            <person name="Wu X."/>
            <person name="Wu H.-Z."/>
            <person name="Ling F."/>
            <person name="Zhang R."/>
            <person name="Shi X.-G."/>
            <person name="Ren J.-P."/>
            <person name="Chen E.-F."/>
            <person name="Sun J.-M."/>
        </authorList>
    </citation>
    <scope>NUCLEOTIDE SEQUENCE</scope>
    <source>
        <strain evidence="2">Adult_tree_wgs_1</strain>
        <tissue evidence="2">Leaves</tissue>
    </source>
</reference>
<evidence type="ECO:0000313" key="3">
    <source>
        <dbReference type="Proteomes" id="UP000626092"/>
    </source>
</evidence>